<feature type="region of interest" description="Disordered" evidence="1">
    <location>
        <begin position="1"/>
        <end position="126"/>
    </location>
</feature>
<comment type="caution">
    <text evidence="2">The sequence shown here is derived from an EMBL/GenBank/DDBJ whole genome shotgun (WGS) entry which is preliminary data.</text>
</comment>
<proteinExistence type="predicted"/>
<name>A0AAV7NGV8_PLEWA</name>
<feature type="compositionally biased region" description="Basic residues" evidence="1">
    <location>
        <begin position="74"/>
        <end position="88"/>
    </location>
</feature>
<dbReference type="EMBL" id="JANPWB010000012">
    <property type="protein sequence ID" value="KAJ1114764.1"/>
    <property type="molecule type" value="Genomic_DNA"/>
</dbReference>
<evidence type="ECO:0000256" key="1">
    <source>
        <dbReference type="SAM" id="MobiDB-lite"/>
    </source>
</evidence>
<dbReference type="Proteomes" id="UP001066276">
    <property type="component" value="Chromosome 8"/>
</dbReference>
<keyword evidence="3" id="KW-1185">Reference proteome</keyword>
<evidence type="ECO:0000313" key="2">
    <source>
        <dbReference type="EMBL" id="KAJ1114764.1"/>
    </source>
</evidence>
<sequence length="126" mass="13763">MGPPRGPSCRHPSLERPKRAQPEQRAAPRSPHSKRAPLEHQVQGHPPSRSLRSGAGPSEPSRSPAPKAEQRHTPLGRRRRKLQGRRGAGRGSMQPLSQPLKRHLSPGQLQQVLGGRSHVISPTAPK</sequence>
<dbReference type="AlphaFoldDB" id="A0AAV7NGV8"/>
<evidence type="ECO:0000313" key="3">
    <source>
        <dbReference type="Proteomes" id="UP001066276"/>
    </source>
</evidence>
<accession>A0AAV7NGV8</accession>
<gene>
    <name evidence="2" type="ORF">NDU88_002995</name>
</gene>
<organism evidence="2 3">
    <name type="scientific">Pleurodeles waltl</name>
    <name type="common">Iberian ribbed newt</name>
    <dbReference type="NCBI Taxonomy" id="8319"/>
    <lineage>
        <taxon>Eukaryota</taxon>
        <taxon>Metazoa</taxon>
        <taxon>Chordata</taxon>
        <taxon>Craniata</taxon>
        <taxon>Vertebrata</taxon>
        <taxon>Euteleostomi</taxon>
        <taxon>Amphibia</taxon>
        <taxon>Batrachia</taxon>
        <taxon>Caudata</taxon>
        <taxon>Salamandroidea</taxon>
        <taxon>Salamandridae</taxon>
        <taxon>Pleurodelinae</taxon>
        <taxon>Pleurodeles</taxon>
    </lineage>
</organism>
<feature type="compositionally biased region" description="Basic and acidic residues" evidence="1">
    <location>
        <begin position="12"/>
        <end position="22"/>
    </location>
</feature>
<protein>
    <submittedName>
        <fullName evidence="2">Uncharacterized protein</fullName>
    </submittedName>
</protein>
<reference evidence="2" key="1">
    <citation type="journal article" date="2022" name="bioRxiv">
        <title>Sequencing and chromosome-scale assembly of the giantPleurodeles waltlgenome.</title>
        <authorList>
            <person name="Brown T."/>
            <person name="Elewa A."/>
            <person name="Iarovenko S."/>
            <person name="Subramanian E."/>
            <person name="Araus A.J."/>
            <person name="Petzold A."/>
            <person name="Susuki M."/>
            <person name="Suzuki K.-i.T."/>
            <person name="Hayashi T."/>
            <person name="Toyoda A."/>
            <person name="Oliveira C."/>
            <person name="Osipova E."/>
            <person name="Leigh N.D."/>
            <person name="Simon A."/>
            <person name="Yun M.H."/>
        </authorList>
    </citation>
    <scope>NUCLEOTIDE SEQUENCE</scope>
    <source>
        <strain evidence="2">20211129_DDA</strain>
        <tissue evidence="2">Liver</tissue>
    </source>
</reference>